<dbReference type="PANTHER" id="PTHR43072:SF23">
    <property type="entry name" value="UPF0039 PROTEIN C11D3.02C"/>
    <property type="match status" value="1"/>
</dbReference>
<evidence type="ECO:0000256" key="2">
    <source>
        <dbReference type="ARBA" id="ARBA00023315"/>
    </source>
</evidence>
<comment type="caution">
    <text evidence="6">The sequence shown here is derived from an EMBL/GenBank/DDBJ whole genome shotgun (WGS) entry which is preliminary data.</text>
</comment>
<evidence type="ECO:0000256" key="3">
    <source>
        <dbReference type="ARBA" id="ARBA00050603"/>
    </source>
</evidence>
<name>A0A5A7SA77_9NOCA</name>
<dbReference type="AlphaFoldDB" id="A0A5A7SA77"/>
<evidence type="ECO:0000256" key="4">
    <source>
        <dbReference type="ARBA" id="ARBA00051334"/>
    </source>
</evidence>
<dbReference type="RefSeq" id="WP_149430336.1">
    <property type="nucleotide sequence ID" value="NZ_VLNY01000004.1"/>
</dbReference>
<dbReference type="Proteomes" id="UP000322244">
    <property type="component" value="Unassembled WGS sequence"/>
</dbReference>
<reference evidence="6 7" key="1">
    <citation type="submission" date="2019-07" db="EMBL/GenBank/DDBJ databases">
        <title>Rhodococcus cavernicolus sp. nov., isolated from a cave.</title>
        <authorList>
            <person name="Lee S.D."/>
        </authorList>
    </citation>
    <scope>NUCLEOTIDE SEQUENCE [LARGE SCALE GENOMIC DNA]</scope>
    <source>
        <strain evidence="6 7">C1-24</strain>
    </source>
</reference>
<dbReference type="GO" id="GO:0016747">
    <property type="term" value="F:acyltransferase activity, transferring groups other than amino-acyl groups"/>
    <property type="evidence" value="ECO:0007669"/>
    <property type="project" value="InterPro"/>
</dbReference>
<dbReference type="FunFam" id="3.40.630.30:FF:000026">
    <property type="entry name" value="Phosphinothricin acetyltransferase"/>
    <property type="match status" value="1"/>
</dbReference>
<keyword evidence="7" id="KW-1185">Reference proteome</keyword>
<evidence type="ECO:0000313" key="7">
    <source>
        <dbReference type="Proteomes" id="UP000322244"/>
    </source>
</evidence>
<accession>A0A5A7SA77</accession>
<keyword evidence="2" id="KW-0012">Acyltransferase</keyword>
<comment type="catalytic activity">
    <reaction evidence="4">
        <text>L-methionine sulfone + acetyl-CoA = N-acetyl-L-methionine sulfone + CoA + H(+)</text>
        <dbReference type="Rhea" id="RHEA:47656"/>
        <dbReference type="ChEBI" id="CHEBI:15378"/>
        <dbReference type="ChEBI" id="CHEBI:57287"/>
        <dbReference type="ChEBI" id="CHEBI:57288"/>
        <dbReference type="ChEBI" id="CHEBI:87824"/>
        <dbReference type="ChEBI" id="CHEBI:87825"/>
    </reaction>
</comment>
<evidence type="ECO:0000259" key="5">
    <source>
        <dbReference type="PROSITE" id="PS51186"/>
    </source>
</evidence>
<dbReference type="Gene3D" id="3.40.630.30">
    <property type="match status" value="1"/>
</dbReference>
<dbReference type="OrthoDB" id="3173333at2"/>
<dbReference type="InterPro" id="IPR000182">
    <property type="entry name" value="GNAT_dom"/>
</dbReference>
<comment type="catalytic activity">
    <reaction evidence="3">
        <text>L-methionine sulfoximine + acetyl-CoA = N-acetyl-L-methionine sulfoximine + CoA + H(+)</text>
        <dbReference type="Rhea" id="RHEA:47660"/>
        <dbReference type="ChEBI" id="CHEBI:15378"/>
        <dbReference type="ChEBI" id="CHEBI:57287"/>
        <dbReference type="ChEBI" id="CHEBI:57288"/>
        <dbReference type="ChEBI" id="CHEBI:87826"/>
        <dbReference type="ChEBI" id="CHEBI:87827"/>
    </reaction>
</comment>
<dbReference type="PROSITE" id="PS51186">
    <property type="entry name" value="GNAT"/>
    <property type="match status" value="1"/>
</dbReference>
<proteinExistence type="predicted"/>
<keyword evidence="1 6" id="KW-0808">Transferase</keyword>
<feature type="domain" description="N-acetyltransferase" evidence="5">
    <location>
        <begin position="1"/>
        <end position="163"/>
    </location>
</feature>
<dbReference type="EMBL" id="VLNY01000004">
    <property type="protein sequence ID" value="KAA0023078.1"/>
    <property type="molecule type" value="Genomic_DNA"/>
</dbReference>
<dbReference type="InterPro" id="IPR016181">
    <property type="entry name" value="Acyl_CoA_acyltransferase"/>
</dbReference>
<protein>
    <submittedName>
        <fullName evidence="6">N-acetyltransferase</fullName>
    </submittedName>
</protein>
<dbReference type="SUPFAM" id="SSF55729">
    <property type="entry name" value="Acyl-CoA N-acyltransferases (Nat)"/>
    <property type="match status" value="1"/>
</dbReference>
<dbReference type="PANTHER" id="PTHR43072">
    <property type="entry name" value="N-ACETYLTRANSFERASE"/>
    <property type="match status" value="1"/>
</dbReference>
<evidence type="ECO:0000256" key="1">
    <source>
        <dbReference type="ARBA" id="ARBA00022679"/>
    </source>
</evidence>
<dbReference type="Pfam" id="PF00583">
    <property type="entry name" value="Acetyltransf_1"/>
    <property type="match status" value="1"/>
</dbReference>
<dbReference type="CDD" id="cd04301">
    <property type="entry name" value="NAT_SF"/>
    <property type="match status" value="1"/>
</dbReference>
<sequence length="170" mass="19031">MLIRDAVVADLPDILVIHNIAIAESTAIWDTEPSDLENRVEWFHQRAADAHPILVAEVDGRVAGYASYGQWRPKSGYRQTVENSVYVADEFHRRGIATALMTELLDRARHADLHVMVAGIESANHTSIALHERFGFTVVGQLPEVGRKFDRWLDLTLMQLTLDSGVASTR</sequence>
<evidence type="ECO:0000313" key="6">
    <source>
        <dbReference type="EMBL" id="KAA0023078.1"/>
    </source>
</evidence>
<organism evidence="6 7">
    <name type="scientific">Antrihabitans cavernicola</name>
    <dbReference type="NCBI Taxonomy" id="2495913"/>
    <lineage>
        <taxon>Bacteria</taxon>
        <taxon>Bacillati</taxon>
        <taxon>Actinomycetota</taxon>
        <taxon>Actinomycetes</taxon>
        <taxon>Mycobacteriales</taxon>
        <taxon>Nocardiaceae</taxon>
        <taxon>Antrihabitans</taxon>
    </lineage>
</organism>
<gene>
    <name evidence="6" type="ORF">FOY51_11375</name>
</gene>